<evidence type="ECO:0008006" key="9">
    <source>
        <dbReference type="Google" id="ProtNLM"/>
    </source>
</evidence>
<feature type="transmembrane region" description="Helical" evidence="6">
    <location>
        <begin position="6"/>
        <end position="24"/>
    </location>
</feature>
<dbReference type="GO" id="GO:0005886">
    <property type="term" value="C:plasma membrane"/>
    <property type="evidence" value="ECO:0007669"/>
    <property type="project" value="UniProtKB-SubCell"/>
</dbReference>
<dbReference type="InterPro" id="IPR011701">
    <property type="entry name" value="MFS"/>
</dbReference>
<dbReference type="PANTHER" id="PTHR23513">
    <property type="entry name" value="INTEGRAL MEMBRANE EFFLUX PROTEIN-RELATED"/>
    <property type="match status" value="1"/>
</dbReference>
<feature type="transmembrane region" description="Helical" evidence="6">
    <location>
        <begin position="44"/>
        <end position="65"/>
    </location>
</feature>
<keyword evidence="2" id="KW-1003">Cell membrane</keyword>
<keyword evidence="8" id="KW-1185">Reference proteome</keyword>
<evidence type="ECO:0000256" key="4">
    <source>
        <dbReference type="ARBA" id="ARBA00022989"/>
    </source>
</evidence>
<feature type="transmembrane region" description="Helical" evidence="6">
    <location>
        <begin position="126"/>
        <end position="146"/>
    </location>
</feature>
<gene>
    <name evidence="7" type="ORF">CBW65_18165</name>
</gene>
<keyword evidence="5 6" id="KW-0472">Membrane</keyword>
<evidence type="ECO:0000256" key="6">
    <source>
        <dbReference type="SAM" id="Phobius"/>
    </source>
</evidence>
<evidence type="ECO:0000313" key="8">
    <source>
        <dbReference type="Proteomes" id="UP000195437"/>
    </source>
</evidence>
<feature type="transmembrane region" description="Helical" evidence="6">
    <location>
        <begin position="192"/>
        <end position="209"/>
    </location>
</feature>
<evidence type="ECO:0000256" key="1">
    <source>
        <dbReference type="ARBA" id="ARBA00004651"/>
    </source>
</evidence>
<feature type="transmembrane region" description="Helical" evidence="6">
    <location>
        <begin position="215"/>
        <end position="234"/>
    </location>
</feature>
<feature type="transmembrane region" description="Helical" evidence="6">
    <location>
        <begin position="166"/>
        <end position="185"/>
    </location>
</feature>
<evidence type="ECO:0000313" key="7">
    <source>
        <dbReference type="EMBL" id="ARU62686.1"/>
    </source>
</evidence>
<dbReference type="CDD" id="cd06173">
    <property type="entry name" value="MFS_MefA_like"/>
    <property type="match status" value="1"/>
</dbReference>
<reference evidence="8" key="1">
    <citation type="submission" date="2017-05" db="EMBL/GenBank/DDBJ databases">
        <authorList>
            <person name="Sung H."/>
        </authorList>
    </citation>
    <scope>NUCLEOTIDE SEQUENCE [LARGE SCALE GENOMIC DNA]</scope>
    <source>
        <strain evidence="8">AR23208</strain>
    </source>
</reference>
<dbReference type="SUPFAM" id="SSF103473">
    <property type="entry name" value="MFS general substrate transporter"/>
    <property type="match status" value="1"/>
</dbReference>
<dbReference type="Proteomes" id="UP000195437">
    <property type="component" value="Chromosome"/>
</dbReference>
<sequence length="320" mass="33689">MPELWFFYVMAVIFGLVDAFYWPAAGVIRQRIVTKEHYTQSNSVLIGSMQVAGIIGPLAGAMIFAMGGYHLGLVLNALSFIISAGTLAFVKLQPQESAAASPAGKQKRSFKADFLEGIRYVGKTPIILTMIIVSFFANAGANGVSVGLPFLAEKFGVGAAGLGQMSAGWGIGGLIGAVVITLIAIKNPTPRMTLIAFFVQGVAIFLTIFTLNHWYAAALLVVCGLASTSIQVFSSSVNQTIIPPELMGRVGSVMALISMGSTPPCQALAGWVIDTFGLDVLYFSGGLLELTAAGLAFLVPAIRLYGRKNARQNTSGNVTV</sequence>
<name>A0A1Y0IS96_9BACL</name>
<dbReference type="InterPro" id="IPR036259">
    <property type="entry name" value="MFS_trans_sf"/>
</dbReference>
<accession>A0A1Y0IS96</accession>
<keyword evidence="4 6" id="KW-1133">Transmembrane helix</keyword>
<proteinExistence type="predicted"/>
<organism evidence="7 8">
    <name type="scientific">Tumebacillus avium</name>
    <dbReference type="NCBI Taxonomy" id="1903704"/>
    <lineage>
        <taxon>Bacteria</taxon>
        <taxon>Bacillati</taxon>
        <taxon>Bacillota</taxon>
        <taxon>Bacilli</taxon>
        <taxon>Bacillales</taxon>
        <taxon>Alicyclobacillaceae</taxon>
        <taxon>Tumebacillus</taxon>
    </lineage>
</organism>
<dbReference type="Gene3D" id="1.20.1250.20">
    <property type="entry name" value="MFS general substrate transporter like domains"/>
    <property type="match status" value="1"/>
</dbReference>
<evidence type="ECO:0000256" key="3">
    <source>
        <dbReference type="ARBA" id="ARBA00022692"/>
    </source>
</evidence>
<feature type="transmembrane region" description="Helical" evidence="6">
    <location>
        <begin position="281"/>
        <end position="302"/>
    </location>
</feature>
<feature type="transmembrane region" description="Helical" evidence="6">
    <location>
        <begin position="246"/>
        <end position="269"/>
    </location>
</feature>
<dbReference type="GO" id="GO:0022857">
    <property type="term" value="F:transmembrane transporter activity"/>
    <property type="evidence" value="ECO:0007669"/>
    <property type="project" value="InterPro"/>
</dbReference>
<evidence type="ECO:0000256" key="5">
    <source>
        <dbReference type="ARBA" id="ARBA00023136"/>
    </source>
</evidence>
<dbReference type="KEGG" id="tum:CBW65_18165"/>
<feature type="transmembrane region" description="Helical" evidence="6">
    <location>
        <begin position="71"/>
        <end position="90"/>
    </location>
</feature>
<dbReference type="Pfam" id="PF07690">
    <property type="entry name" value="MFS_1"/>
    <property type="match status" value="1"/>
</dbReference>
<dbReference type="PANTHER" id="PTHR23513:SF6">
    <property type="entry name" value="MAJOR FACILITATOR SUPERFAMILY ASSOCIATED DOMAIN-CONTAINING PROTEIN"/>
    <property type="match status" value="1"/>
</dbReference>
<evidence type="ECO:0000256" key="2">
    <source>
        <dbReference type="ARBA" id="ARBA00022475"/>
    </source>
</evidence>
<dbReference type="EMBL" id="CP021434">
    <property type="protein sequence ID" value="ARU62686.1"/>
    <property type="molecule type" value="Genomic_DNA"/>
</dbReference>
<protein>
    <recommendedName>
        <fullName evidence="9">Major facilitator superfamily (MFS) profile domain-containing protein</fullName>
    </recommendedName>
</protein>
<dbReference type="AlphaFoldDB" id="A0A1Y0IS96"/>
<comment type="subcellular location">
    <subcellularLocation>
        <location evidence="1">Cell membrane</location>
        <topology evidence="1">Multi-pass membrane protein</topology>
    </subcellularLocation>
</comment>
<keyword evidence="3 6" id="KW-0812">Transmembrane</keyword>